<dbReference type="EnsemblMetazoa" id="XM_022804347">
    <property type="protein sequence ID" value="XP_022660082"/>
    <property type="gene ID" value="LOC111249890"/>
</dbReference>
<dbReference type="Gene3D" id="3.15.10.50">
    <property type="match status" value="1"/>
</dbReference>
<dbReference type="RefSeq" id="XP_022660081.1">
    <property type="nucleotide sequence ID" value="XM_022804346.1"/>
</dbReference>
<dbReference type="GeneID" id="111249890"/>
<dbReference type="KEGG" id="vde:111249890"/>
<dbReference type="RefSeq" id="XP_022660084.1">
    <property type="nucleotide sequence ID" value="XM_022804349.1"/>
</dbReference>
<proteinExistence type="predicted"/>
<protein>
    <submittedName>
        <fullName evidence="1">Uncharacterized protein</fullName>
    </submittedName>
</protein>
<dbReference type="InParanoid" id="A0A7M7K0Y1"/>
<dbReference type="EnsemblMetazoa" id="XM_022804346">
    <property type="protein sequence ID" value="XP_022660081"/>
    <property type="gene ID" value="LOC111249890"/>
</dbReference>
<dbReference type="RefSeq" id="XP_022660083.1">
    <property type="nucleotide sequence ID" value="XM_022804348.1"/>
</dbReference>
<dbReference type="RefSeq" id="XP_022660082.1">
    <property type="nucleotide sequence ID" value="XM_022804347.1"/>
</dbReference>
<dbReference type="EnsemblMetazoa" id="XM_022804349">
    <property type="protein sequence ID" value="XP_022660084"/>
    <property type="gene ID" value="LOC111249890"/>
</dbReference>
<dbReference type="EnsemblMetazoa" id="XM_022804351">
    <property type="protein sequence ID" value="XP_022660086"/>
    <property type="gene ID" value="LOC111249890"/>
</dbReference>
<name>A0A7M7K0Y1_VARDE</name>
<sequence>MTVNINTTSRMRWSTIFGMLVLFGRVGDAIIPELELSQFAGRISALNETDLIAFHGTIAKKVLSAARYASPLDLGGLSVLIRDENTYVNVTLSRVKIEGLNSLRVLDVATSTQHLRASVLLRAAQMRLKSMFKLKGFINNQANSSTIYDGGLFEMHVDRPAISWFARLVGEKNGELNVAQSGVRTHMNEVDFTFTSTAEKHELSAEILETLGMALVDECRLRLERTLGQYIDKAMRRAKPDVARVLEELLLRDDVPLTFGVGSHCKGATCDGIEKPRGSPGLQIVQDIRIIQTETGSRPHHRSRRQVPCNNGTELDDYVDYLFRFARRLIRVMEPIPGPNITVCVEDSLQIFLHDLQVRGVHTLSRQKPAYVKCSKHGDVTVGLVVRVDNIIGAAKYKVIHDYRHLLFQGDADFKLKDTVVWVQISQLGNGNNRLDVFRIWRLGKIHIRMRGLGGVTSALSMLLNRIINEDPWNVIPIAEAQMITFGREMLANVTVPIFSLV</sequence>
<dbReference type="EnsemblMetazoa" id="XM_022804350">
    <property type="protein sequence ID" value="XP_022660085"/>
    <property type="gene ID" value="LOC111249890"/>
</dbReference>
<dbReference type="EnsemblMetazoa" id="XM_022804348">
    <property type="protein sequence ID" value="XP_022660083"/>
    <property type="gene ID" value="LOC111249890"/>
</dbReference>
<dbReference type="OrthoDB" id="6417507at2759"/>
<evidence type="ECO:0000313" key="1">
    <source>
        <dbReference type="EnsemblMetazoa" id="XP_022660086"/>
    </source>
</evidence>
<dbReference type="AlphaFoldDB" id="A0A7M7K0Y1"/>
<dbReference type="RefSeq" id="XP_022660086.1">
    <property type="nucleotide sequence ID" value="XM_022804351.1"/>
</dbReference>
<reference evidence="1" key="1">
    <citation type="submission" date="2021-01" db="UniProtKB">
        <authorList>
            <consortium name="EnsemblMetazoa"/>
        </authorList>
    </citation>
    <scope>IDENTIFICATION</scope>
</reference>
<dbReference type="Proteomes" id="UP000594260">
    <property type="component" value="Unplaced"/>
</dbReference>
<dbReference type="OMA" id="NMRSMDE"/>
<keyword evidence="2" id="KW-1185">Reference proteome</keyword>
<dbReference type="RefSeq" id="XP_022660085.1">
    <property type="nucleotide sequence ID" value="XM_022804350.1"/>
</dbReference>
<evidence type="ECO:0000313" key="2">
    <source>
        <dbReference type="Proteomes" id="UP000594260"/>
    </source>
</evidence>
<organism evidence="1 2">
    <name type="scientific">Varroa destructor</name>
    <name type="common">Honeybee mite</name>
    <dbReference type="NCBI Taxonomy" id="109461"/>
    <lineage>
        <taxon>Eukaryota</taxon>
        <taxon>Metazoa</taxon>
        <taxon>Ecdysozoa</taxon>
        <taxon>Arthropoda</taxon>
        <taxon>Chelicerata</taxon>
        <taxon>Arachnida</taxon>
        <taxon>Acari</taxon>
        <taxon>Parasitiformes</taxon>
        <taxon>Mesostigmata</taxon>
        <taxon>Gamasina</taxon>
        <taxon>Dermanyssoidea</taxon>
        <taxon>Varroidae</taxon>
        <taxon>Varroa</taxon>
    </lineage>
</organism>
<dbReference type="InterPro" id="IPR038602">
    <property type="entry name" value="Mite_allergen_7_sf"/>
</dbReference>
<accession>A0A7M7K0Y1</accession>